<sequence>MKAPQNAAITSNEKIFPVFAKKLASKESKDYINTAHKLAVWLTSEKAYYPAARPKIVELLEIALATFLREFLRHEGVTELAEHLRQLVRAVIPHEHLFSETQLQIKLQRVVQQTNRCLHRLSLPRPSTSITQAPISFQVPVTTSSLPVGTVDDPSSTTALHVNVPYPQPMMLPILPIAISQPEEPEAQPVSPIPDTSLIIKSEPDETSQVGPPQASSSAEAAVSVKRPHQAEPSPASHTISALQDPSAAVPPAVQAKPQPKRLRKVDLPDELIARDLDWFKSNQNSVPANEEPNTSLSQVGESPTIPSADQPPVAATSPSPKKKTARMVPSRRLPRRVLAFENAPEVAESDITSASPPTAEPPTQDGSTGLSTEADEAEDTSIAMDVDEPNPSSETIDLAQPPTVRSFEEGNAPDDAVQDTSYHINPVQSGSPSAALPSPSPPSIPLPQEELQAIPDDLPLMDVDSPAPTVNAEPQIPEPTARALPKTTENGIDALGVEHSGHDTVPSESACVSGPFTVPQRETATPPPGTENNADPLALNTNFRIMRELPTQVPQELADASHRRFGGNMVVMCGLEGKPFASRHHIELSLSDPLFSNISKWVNRKVEPHQATQAVCISLACYRLQEMLAIIKSESNECGIDEVTSRLSCSWPRSNCLSLHLKRNDKDTVIPLAPPTFLTPEQCVDISSFMASGSNTFTLTQRGDLSEYAFVFHAHRPTQAQLAELAAVQASGERWKRFLEALCTPVGSESPWTSSHAFSSSARLEGGVVGSAF</sequence>
<feature type="compositionally biased region" description="Low complexity" evidence="1">
    <location>
        <begin position="248"/>
        <end position="258"/>
    </location>
</feature>
<feature type="compositionally biased region" description="Low complexity" evidence="1">
    <location>
        <begin position="215"/>
        <end position="225"/>
    </location>
</feature>
<dbReference type="OrthoDB" id="3040699at2759"/>
<feature type="region of interest" description="Disordered" evidence="1">
    <location>
        <begin position="204"/>
        <end position="268"/>
    </location>
</feature>
<dbReference type="AlphaFoldDB" id="A0A0C9TRX6"/>
<evidence type="ECO:0000313" key="2">
    <source>
        <dbReference type="EMBL" id="KIJ13133.1"/>
    </source>
</evidence>
<proteinExistence type="predicted"/>
<dbReference type="HOGENOM" id="CLU_379945_0_0_1"/>
<evidence type="ECO:0000313" key="3">
    <source>
        <dbReference type="Proteomes" id="UP000053647"/>
    </source>
</evidence>
<feature type="compositionally biased region" description="Low complexity" evidence="1">
    <location>
        <begin position="353"/>
        <end position="364"/>
    </location>
</feature>
<evidence type="ECO:0000256" key="1">
    <source>
        <dbReference type="SAM" id="MobiDB-lite"/>
    </source>
</evidence>
<name>A0A0C9TRX6_PAXIN</name>
<accession>A0A0C9TRX6</accession>
<organism evidence="2 3">
    <name type="scientific">Paxillus involutus ATCC 200175</name>
    <dbReference type="NCBI Taxonomy" id="664439"/>
    <lineage>
        <taxon>Eukaryota</taxon>
        <taxon>Fungi</taxon>
        <taxon>Dikarya</taxon>
        <taxon>Basidiomycota</taxon>
        <taxon>Agaricomycotina</taxon>
        <taxon>Agaricomycetes</taxon>
        <taxon>Agaricomycetidae</taxon>
        <taxon>Boletales</taxon>
        <taxon>Paxilineae</taxon>
        <taxon>Paxillaceae</taxon>
        <taxon>Paxillus</taxon>
    </lineage>
</organism>
<dbReference type="EMBL" id="KN819355">
    <property type="protein sequence ID" value="KIJ13133.1"/>
    <property type="molecule type" value="Genomic_DNA"/>
</dbReference>
<reference evidence="3" key="2">
    <citation type="submission" date="2015-01" db="EMBL/GenBank/DDBJ databases">
        <title>Evolutionary Origins and Diversification of the Mycorrhizal Mutualists.</title>
        <authorList>
            <consortium name="DOE Joint Genome Institute"/>
            <consortium name="Mycorrhizal Genomics Consortium"/>
            <person name="Kohler A."/>
            <person name="Kuo A."/>
            <person name="Nagy L.G."/>
            <person name="Floudas D."/>
            <person name="Copeland A."/>
            <person name="Barry K.W."/>
            <person name="Cichocki N."/>
            <person name="Veneault-Fourrey C."/>
            <person name="LaButti K."/>
            <person name="Lindquist E.A."/>
            <person name="Lipzen A."/>
            <person name="Lundell T."/>
            <person name="Morin E."/>
            <person name="Murat C."/>
            <person name="Riley R."/>
            <person name="Ohm R."/>
            <person name="Sun H."/>
            <person name="Tunlid A."/>
            <person name="Henrissat B."/>
            <person name="Grigoriev I.V."/>
            <person name="Hibbett D.S."/>
            <person name="Martin F."/>
        </authorList>
    </citation>
    <scope>NUCLEOTIDE SEQUENCE [LARGE SCALE GENOMIC DNA]</scope>
    <source>
        <strain evidence="3">ATCC 200175</strain>
    </source>
</reference>
<feature type="compositionally biased region" description="Polar residues" evidence="1">
    <location>
        <begin position="419"/>
        <end position="431"/>
    </location>
</feature>
<protein>
    <submittedName>
        <fullName evidence="2">Unplaced genomic scaffold PAXINscaffold_33, whole genome shotgun sequence</fullName>
    </submittedName>
</protein>
<feature type="compositionally biased region" description="Polar residues" evidence="1">
    <location>
        <begin position="284"/>
        <end position="308"/>
    </location>
</feature>
<dbReference type="Proteomes" id="UP000053647">
    <property type="component" value="Unassembled WGS sequence"/>
</dbReference>
<keyword evidence="3" id="KW-1185">Reference proteome</keyword>
<feature type="region of interest" description="Disordered" evidence="1">
    <location>
        <begin position="284"/>
        <end position="446"/>
    </location>
</feature>
<reference evidence="2 3" key="1">
    <citation type="submission" date="2014-06" db="EMBL/GenBank/DDBJ databases">
        <authorList>
            <consortium name="DOE Joint Genome Institute"/>
            <person name="Kuo A."/>
            <person name="Kohler A."/>
            <person name="Nagy L.G."/>
            <person name="Floudas D."/>
            <person name="Copeland A."/>
            <person name="Barry K.W."/>
            <person name="Cichocki N."/>
            <person name="Veneault-Fourrey C."/>
            <person name="LaButti K."/>
            <person name="Lindquist E.A."/>
            <person name="Lipzen A."/>
            <person name="Lundell T."/>
            <person name="Morin E."/>
            <person name="Murat C."/>
            <person name="Sun H."/>
            <person name="Tunlid A."/>
            <person name="Henrissat B."/>
            <person name="Grigoriev I.V."/>
            <person name="Hibbett D.S."/>
            <person name="Martin F."/>
            <person name="Nordberg H.P."/>
            <person name="Cantor M.N."/>
            <person name="Hua S.X."/>
        </authorList>
    </citation>
    <scope>NUCLEOTIDE SEQUENCE [LARGE SCALE GENOMIC DNA]</scope>
    <source>
        <strain evidence="2 3">ATCC 200175</strain>
    </source>
</reference>
<gene>
    <name evidence="2" type="ORF">PAXINDRAFT_100842</name>
</gene>